<sequence length="217" mass="24504">MPRNPRFDLKLDSPGMLERQWLEPGERTVDWIPMWKPPVCEGVPNPPWTADQVLRRIAKAMWLTLAWIVGSVVLLIVLAFLADGLSSASGGGREGRKVKGPDVVLRGQGRESVMGRLVTPALRSRGLWVFTNRRIAFVAVEGRTHGRFLSGNGDPGAFPEPVPIRTVIEVREPNYRFEGDVDRVRRTRILRRSKPAGVYRRISFPDGSGIDLRRYRK</sequence>
<dbReference type="RefSeq" id="WP_270120667.1">
    <property type="nucleotide sequence ID" value="NZ_BAAAOM010000004.1"/>
</dbReference>
<keyword evidence="1" id="KW-0472">Membrane</keyword>
<keyword evidence="1" id="KW-0812">Transmembrane</keyword>
<feature type="transmembrane region" description="Helical" evidence="1">
    <location>
        <begin position="62"/>
        <end position="82"/>
    </location>
</feature>
<dbReference type="Proteomes" id="UP001145799">
    <property type="component" value="Unassembled WGS sequence"/>
</dbReference>
<dbReference type="AlphaFoldDB" id="A0A9X3T7H5"/>
<dbReference type="EMBL" id="JAVDYD010000001">
    <property type="protein sequence ID" value="MDR7339332.1"/>
    <property type="molecule type" value="Genomic_DNA"/>
</dbReference>
<keyword evidence="5" id="KW-1185">Reference proteome</keyword>
<evidence type="ECO:0000313" key="3">
    <source>
        <dbReference type="EMBL" id="MDR7339332.1"/>
    </source>
</evidence>
<evidence type="ECO:0000313" key="2">
    <source>
        <dbReference type="EMBL" id="MDA1384238.1"/>
    </source>
</evidence>
<name>A0A9X3T7H5_9ACTN</name>
<dbReference type="EMBL" id="JAPZVQ010000002">
    <property type="protein sequence ID" value="MDA1384238.1"/>
    <property type="molecule type" value="Genomic_DNA"/>
</dbReference>
<dbReference type="Proteomes" id="UP001183604">
    <property type="component" value="Unassembled WGS sequence"/>
</dbReference>
<organism evidence="2 4">
    <name type="scientific">Glycomyces lechevalierae</name>
    <dbReference type="NCBI Taxonomy" id="256034"/>
    <lineage>
        <taxon>Bacteria</taxon>
        <taxon>Bacillati</taxon>
        <taxon>Actinomycetota</taxon>
        <taxon>Actinomycetes</taxon>
        <taxon>Glycomycetales</taxon>
        <taxon>Glycomycetaceae</taxon>
        <taxon>Glycomyces</taxon>
    </lineage>
</organism>
<accession>A0A9X3T7H5</accession>
<evidence type="ECO:0000313" key="4">
    <source>
        <dbReference type="Proteomes" id="UP001145799"/>
    </source>
</evidence>
<reference evidence="3 5" key="2">
    <citation type="submission" date="2023-07" db="EMBL/GenBank/DDBJ databases">
        <title>Sequencing the genomes of 1000 actinobacteria strains.</title>
        <authorList>
            <person name="Klenk H.-P."/>
        </authorList>
    </citation>
    <scope>NUCLEOTIDE SEQUENCE [LARGE SCALE GENOMIC DNA]</scope>
    <source>
        <strain evidence="3 5">DSM 44724</strain>
    </source>
</reference>
<evidence type="ECO:0000313" key="5">
    <source>
        <dbReference type="Proteomes" id="UP001183604"/>
    </source>
</evidence>
<protein>
    <submittedName>
        <fullName evidence="2">Uncharacterized protein</fullName>
    </submittedName>
</protein>
<reference evidence="2" key="1">
    <citation type="submission" date="2022-12" db="EMBL/GenBank/DDBJ databases">
        <title>Gycomyces niveus sp.nov., a novel actinomycete isolated from soil in Shouguang.</title>
        <authorList>
            <person name="Yang X."/>
        </authorList>
    </citation>
    <scope>NUCLEOTIDE SEQUENCE</scope>
    <source>
        <strain evidence="2">DSM 44724</strain>
    </source>
</reference>
<keyword evidence="1" id="KW-1133">Transmembrane helix</keyword>
<gene>
    <name evidence="3" type="ORF">J2S69_003051</name>
    <name evidence="2" type="ORF">O2L01_04520</name>
</gene>
<evidence type="ECO:0000256" key="1">
    <source>
        <dbReference type="SAM" id="Phobius"/>
    </source>
</evidence>
<proteinExistence type="predicted"/>
<comment type="caution">
    <text evidence="2">The sequence shown here is derived from an EMBL/GenBank/DDBJ whole genome shotgun (WGS) entry which is preliminary data.</text>
</comment>